<dbReference type="RefSeq" id="WP_366924725.1">
    <property type="nucleotide sequence ID" value="NZ_CP121694.1"/>
</dbReference>
<evidence type="ECO:0000313" key="3">
    <source>
        <dbReference type="Proteomes" id="UP001329915"/>
    </source>
</evidence>
<organism evidence="2 3">
    <name type="scientific">Metallumcola ferriviriculae</name>
    <dbReference type="NCBI Taxonomy" id="3039180"/>
    <lineage>
        <taxon>Bacteria</taxon>
        <taxon>Bacillati</taxon>
        <taxon>Bacillota</taxon>
        <taxon>Clostridia</taxon>
        <taxon>Neomoorellales</taxon>
        <taxon>Desulfitibacteraceae</taxon>
        <taxon>Metallumcola</taxon>
    </lineage>
</organism>
<dbReference type="InterPro" id="IPR002725">
    <property type="entry name" value="YgjP-like_metallopeptidase"/>
</dbReference>
<dbReference type="InterPro" id="IPR053136">
    <property type="entry name" value="UTP_pyrophosphatase-like"/>
</dbReference>
<evidence type="ECO:0000259" key="1">
    <source>
        <dbReference type="Pfam" id="PF01863"/>
    </source>
</evidence>
<gene>
    <name evidence="2" type="ORF">MFMK1_001719</name>
</gene>
<dbReference type="Gene3D" id="3.30.2010.10">
    <property type="entry name" value="Metalloproteases ('zincins'), catalytic domain"/>
    <property type="match status" value="1"/>
</dbReference>
<name>A0AAU0URQ8_9FIRM</name>
<feature type="domain" description="YgjP-like metallopeptidase" evidence="1">
    <location>
        <begin position="22"/>
        <end position="227"/>
    </location>
</feature>
<dbReference type="PANTHER" id="PTHR30399">
    <property type="entry name" value="UNCHARACTERIZED PROTEIN YGJP"/>
    <property type="match status" value="1"/>
</dbReference>
<accession>A0AAU0URQ8</accession>
<dbReference type="AlphaFoldDB" id="A0AAU0URQ8"/>
<reference evidence="2 3" key="1">
    <citation type="submission" date="2023-04" db="EMBL/GenBank/DDBJ databases">
        <authorList>
            <person name="Hsu D."/>
        </authorList>
    </citation>
    <scope>NUCLEOTIDE SEQUENCE [LARGE SCALE GENOMIC DNA]</scope>
    <source>
        <strain evidence="2 3">MK1</strain>
    </source>
</reference>
<dbReference type="Proteomes" id="UP001329915">
    <property type="component" value="Chromosome"/>
</dbReference>
<evidence type="ECO:0000313" key="2">
    <source>
        <dbReference type="EMBL" id="WRO21898.1"/>
    </source>
</evidence>
<dbReference type="KEGG" id="dbc:MFMK1_001719"/>
<protein>
    <submittedName>
        <fullName evidence="2">M48 family metallopeptidase</fullName>
    </submittedName>
</protein>
<dbReference type="EMBL" id="CP121694">
    <property type="protein sequence ID" value="WRO21898.1"/>
    <property type="molecule type" value="Genomic_DNA"/>
</dbReference>
<dbReference type="PANTHER" id="PTHR30399:SF1">
    <property type="entry name" value="UTP PYROPHOSPHATASE"/>
    <property type="match status" value="1"/>
</dbReference>
<dbReference type="Pfam" id="PF01863">
    <property type="entry name" value="YgjP-like"/>
    <property type="match status" value="1"/>
</dbReference>
<proteinExistence type="predicted"/>
<sequence>MNSIMISNIAIEVIRKKIKNINLSVHPPDGRVRLAVPEKMDEEAIKLFAISKLSWIKKQRGKFDLQDRQSIRKFLSGESHYFFGTRYLLNVVETSGKQHVELRNKKYIDLYIRPNSTKEKREKVMTAWYREQLKSIIPEYIIKWEEVIGVSVKDWGVKLMKTRWGTCNTRAQRIWLNLELAKKNPRCLEFIMVHEMVHLLERSHNDRFKAYMDKFLPNWRSIRDELNGLIYENSKWS</sequence>
<keyword evidence="3" id="KW-1185">Reference proteome</keyword>
<dbReference type="CDD" id="cd07344">
    <property type="entry name" value="M48_yhfN_like"/>
    <property type="match status" value="1"/>
</dbReference>